<gene>
    <name evidence="2" type="ORF">KIN20_014732</name>
</gene>
<comment type="caution">
    <text evidence="2">The sequence shown here is derived from an EMBL/GenBank/DDBJ whole genome shotgun (WGS) entry which is preliminary data.</text>
</comment>
<feature type="region of interest" description="Disordered" evidence="1">
    <location>
        <begin position="150"/>
        <end position="234"/>
    </location>
</feature>
<evidence type="ECO:0000313" key="2">
    <source>
        <dbReference type="EMBL" id="KAJ1356883.1"/>
    </source>
</evidence>
<evidence type="ECO:0000313" key="3">
    <source>
        <dbReference type="Proteomes" id="UP001196413"/>
    </source>
</evidence>
<keyword evidence="3" id="KW-1185">Reference proteome</keyword>
<protein>
    <submittedName>
        <fullName evidence="2">Uncharacterized protein</fullName>
    </submittedName>
</protein>
<dbReference type="AlphaFoldDB" id="A0AAD5MIP5"/>
<dbReference type="Proteomes" id="UP001196413">
    <property type="component" value="Unassembled WGS sequence"/>
</dbReference>
<proteinExistence type="predicted"/>
<dbReference type="EMBL" id="JAHQIW010002957">
    <property type="protein sequence ID" value="KAJ1356883.1"/>
    <property type="molecule type" value="Genomic_DNA"/>
</dbReference>
<sequence length="296" mass="32302">MAISSRSGGLQIVGRRSRILMMQEETFTSEDTEAGANTVKDETAHTEIIAHNSSLTVEMVEAIPEREMDSNMVEVGHLLQCQCIGLIPLTSLFVSMTTEWCATQESMWRNDVDMETGILCNEDTTEKVLSENCSIEIRSSEHYTIVEAETQAESTEAEADTQAESTEAEADTQAESTEAEADTKAESAGGEADQEIEPASAVEDQMDTTQLIEEEGPKTPPPSAEASQLRTPEDQGRIAEAELDTRRSVAAENALYGDVTVGIVNTSSFVPSRSGSLLLLSNHEVRSRILFYKKKV</sequence>
<feature type="compositionally biased region" description="Acidic residues" evidence="1">
    <location>
        <begin position="155"/>
        <end position="180"/>
    </location>
</feature>
<reference evidence="2" key="1">
    <citation type="submission" date="2021-06" db="EMBL/GenBank/DDBJ databases">
        <title>Parelaphostrongylus tenuis whole genome reference sequence.</title>
        <authorList>
            <person name="Garwood T.J."/>
            <person name="Larsen P.A."/>
            <person name="Fountain-Jones N.M."/>
            <person name="Garbe J.R."/>
            <person name="Macchietto M.G."/>
            <person name="Kania S.A."/>
            <person name="Gerhold R.W."/>
            <person name="Richards J.E."/>
            <person name="Wolf T.M."/>
        </authorList>
    </citation>
    <scope>NUCLEOTIDE SEQUENCE</scope>
    <source>
        <strain evidence="2">MNPRO001-30</strain>
        <tissue evidence="2">Meninges</tissue>
    </source>
</reference>
<name>A0AAD5MIP5_PARTN</name>
<accession>A0AAD5MIP5</accession>
<organism evidence="2 3">
    <name type="scientific">Parelaphostrongylus tenuis</name>
    <name type="common">Meningeal worm</name>
    <dbReference type="NCBI Taxonomy" id="148309"/>
    <lineage>
        <taxon>Eukaryota</taxon>
        <taxon>Metazoa</taxon>
        <taxon>Ecdysozoa</taxon>
        <taxon>Nematoda</taxon>
        <taxon>Chromadorea</taxon>
        <taxon>Rhabditida</taxon>
        <taxon>Rhabditina</taxon>
        <taxon>Rhabditomorpha</taxon>
        <taxon>Strongyloidea</taxon>
        <taxon>Metastrongylidae</taxon>
        <taxon>Parelaphostrongylus</taxon>
    </lineage>
</organism>
<evidence type="ECO:0000256" key="1">
    <source>
        <dbReference type="SAM" id="MobiDB-lite"/>
    </source>
</evidence>